<keyword evidence="4 6" id="KW-1133">Transmembrane helix</keyword>
<evidence type="ECO:0000259" key="7">
    <source>
        <dbReference type="PROSITE" id="PS50850"/>
    </source>
</evidence>
<feature type="transmembrane region" description="Helical" evidence="6">
    <location>
        <begin position="253"/>
        <end position="272"/>
    </location>
</feature>
<accession>A0A2K3V1K5</accession>
<dbReference type="Pfam" id="PF07690">
    <property type="entry name" value="MFS_1"/>
    <property type="match status" value="1"/>
</dbReference>
<evidence type="ECO:0000256" key="1">
    <source>
        <dbReference type="ARBA" id="ARBA00004141"/>
    </source>
</evidence>
<reference evidence="8 9" key="1">
    <citation type="submission" date="2018-01" db="EMBL/GenBank/DDBJ databases">
        <title>Deinococcus koreensis sp. nov., a radiation-resistant bacterium isolated from river water.</title>
        <authorList>
            <person name="Choi A."/>
        </authorList>
    </citation>
    <scope>NUCLEOTIDE SEQUENCE [LARGE SCALE GENOMIC DNA]</scope>
    <source>
        <strain evidence="8 9">SJW1-2</strain>
    </source>
</reference>
<name>A0A2K3V1K5_9DEIO</name>
<dbReference type="InterPro" id="IPR036259">
    <property type="entry name" value="MFS_trans_sf"/>
</dbReference>
<dbReference type="InterPro" id="IPR052983">
    <property type="entry name" value="MFS_Riboflavin_Transporter"/>
</dbReference>
<proteinExistence type="predicted"/>
<keyword evidence="9" id="KW-1185">Reference proteome</keyword>
<keyword evidence="5 6" id="KW-0472">Membrane</keyword>
<dbReference type="InterPro" id="IPR011701">
    <property type="entry name" value="MFS"/>
</dbReference>
<dbReference type="RefSeq" id="WP_103313083.1">
    <property type="nucleotide sequence ID" value="NZ_PPPD01000001.1"/>
</dbReference>
<feature type="transmembrane region" description="Helical" evidence="6">
    <location>
        <begin position="121"/>
        <end position="141"/>
    </location>
</feature>
<feature type="transmembrane region" description="Helical" evidence="6">
    <location>
        <begin position="292"/>
        <end position="316"/>
    </location>
</feature>
<dbReference type="InterPro" id="IPR020846">
    <property type="entry name" value="MFS_dom"/>
</dbReference>
<keyword evidence="2" id="KW-0813">Transport</keyword>
<feature type="transmembrane region" description="Helical" evidence="6">
    <location>
        <begin position="64"/>
        <end position="85"/>
    </location>
</feature>
<evidence type="ECO:0000256" key="3">
    <source>
        <dbReference type="ARBA" id="ARBA00022692"/>
    </source>
</evidence>
<sequence>MGFLDREHSVAGPGWSRWLVPPAALAVHLSIGQIYGYSVFNKPLSRLISGDLKAETGAAGDWSLFQVGLIFSVALFFLGASSAIFGKWVEREGPRKTMFASALLFCGGFFVAALGVRTHQLWLVILGNGVMGGIGLGLGYISPVSTLIKWFPDRPGLATGMAIMGFGGGALIGSPLGTALMARFAGDGTLGVGTTFLIMGAVYLLFMLFGAFLIRVPAEGWKPAGWTPKVNAAGGMISNHNVLVDQAFRTPQFWLLFAVLFLNVTAGIGVLGQASVMVQEMFSDRVLGTGNGVTAAAAAGFVGLLSIFNMAGRFFWSSTSDRIGRKPTYMIFFALGAVLYFLIPQFGRMGSLPLFVAGFCVILSMYGGGFATIPAYLRDMFGTINVGAIHGRLLLAWSAAAIVGPTLLNGFRDRQIAAGVPAAQAYSTVMYIMAALLVVGFIANLLVRPVASRYWAESPQSRPQAADD</sequence>
<evidence type="ECO:0000256" key="4">
    <source>
        <dbReference type="ARBA" id="ARBA00022989"/>
    </source>
</evidence>
<evidence type="ECO:0000313" key="8">
    <source>
        <dbReference type="EMBL" id="PNY82651.1"/>
    </source>
</evidence>
<protein>
    <submittedName>
        <fullName evidence="8">MFS transporter</fullName>
    </submittedName>
</protein>
<feature type="transmembrane region" description="Helical" evidence="6">
    <location>
        <begin position="352"/>
        <end position="377"/>
    </location>
</feature>
<dbReference type="Gene3D" id="1.20.1250.20">
    <property type="entry name" value="MFS general substrate transporter like domains"/>
    <property type="match status" value="2"/>
</dbReference>
<feature type="domain" description="Major facilitator superfamily (MFS) profile" evidence="7">
    <location>
        <begin position="24"/>
        <end position="452"/>
    </location>
</feature>
<evidence type="ECO:0000256" key="2">
    <source>
        <dbReference type="ARBA" id="ARBA00022448"/>
    </source>
</evidence>
<evidence type="ECO:0000256" key="5">
    <source>
        <dbReference type="ARBA" id="ARBA00023136"/>
    </source>
</evidence>
<dbReference type="Proteomes" id="UP000236379">
    <property type="component" value="Unassembled WGS sequence"/>
</dbReference>
<dbReference type="EMBL" id="PPPD01000001">
    <property type="protein sequence ID" value="PNY82651.1"/>
    <property type="molecule type" value="Genomic_DNA"/>
</dbReference>
<organism evidence="8 9">
    <name type="scientific">Deinococcus koreensis</name>
    <dbReference type="NCBI Taxonomy" id="2054903"/>
    <lineage>
        <taxon>Bacteria</taxon>
        <taxon>Thermotogati</taxon>
        <taxon>Deinococcota</taxon>
        <taxon>Deinococci</taxon>
        <taxon>Deinococcales</taxon>
        <taxon>Deinococcaceae</taxon>
        <taxon>Deinococcus</taxon>
    </lineage>
</organism>
<dbReference type="OrthoDB" id="9793415at2"/>
<dbReference type="PANTHER" id="PTHR43385">
    <property type="entry name" value="RIBOFLAVIN TRANSPORTER RIBJ"/>
    <property type="match status" value="1"/>
</dbReference>
<gene>
    <name evidence="8" type="ORF">CVO96_15990</name>
</gene>
<feature type="transmembrane region" description="Helical" evidence="6">
    <location>
        <begin position="190"/>
        <end position="214"/>
    </location>
</feature>
<feature type="transmembrane region" description="Helical" evidence="6">
    <location>
        <begin position="328"/>
        <end position="346"/>
    </location>
</feature>
<evidence type="ECO:0000313" key="9">
    <source>
        <dbReference type="Proteomes" id="UP000236379"/>
    </source>
</evidence>
<dbReference type="GO" id="GO:0022857">
    <property type="term" value="F:transmembrane transporter activity"/>
    <property type="evidence" value="ECO:0007669"/>
    <property type="project" value="InterPro"/>
</dbReference>
<evidence type="ECO:0000256" key="6">
    <source>
        <dbReference type="SAM" id="Phobius"/>
    </source>
</evidence>
<feature type="transmembrane region" description="Helical" evidence="6">
    <location>
        <begin position="428"/>
        <end position="447"/>
    </location>
</feature>
<feature type="transmembrane region" description="Helical" evidence="6">
    <location>
        <begin position="162"/>
        <end position="184"/>
    </location>
</feature>
<keyword evidence="3 6" id="KW-0812">Transmembrane</keyword>
<dbReference type="CDD" id="cd17353">
    <property type="entry name" value="MFS_OFA_like"/>
    <property type="match status" value="1"/>
</dbReference>
<comment type="subcellular location">
    <subcellularLocation>
        <location evidence="1">Membrane</location>
        <topology evidence="1">Multi-pass membrane protein</topology>
    </subcellularLocation>
</comment>
<feature type="transmembrane region" description="Helical" evidence="6">
    <location>
        <begin position="97"/>
        <end position="115"/>
    </location>
</feature>
<dbReference type="PROSITE" id="PS50850">
    <property type="entry name" value="MFS"/>
    <property type="match status" value="1"/>
</dbReference>
<dbReference type="SUPFAM" id="SSF103473">
    <property type="entry name" value="MFS general substrate transporter"/>
    <property type="match status" value="1"/>
</dbReference>
<comment type="caution">
    <text evidence="8">The sequence shown here is derived from an EMBL/GenBank/DDBJ whole genome shotgun (WGS) entry which is preliminary data.</text>
</comment>
<dbReference type="PANTHER" id="PTHR43385:SF1">
    <property type="entry name" value="RIBOFLAVIN TRANSPORTER RIBJ"/>
    <property type="match status" value="1"/>
</dbReference>
<dbReference type="AlphaFoldDB" id="A0A2K3V1K5"/>
<dbReference type="GO" id="GO:0016020">
    <property type="term" value="C:membrane"/>
    <property type="evidence" value="ECO:0007669"/>
    <property type="project" value="UniProtKB-SubCell"/>
</dbReference>
<feature type="transmembrane region" description="Helical" evidence="6">
    <location>
        <begin position="389"/>
        <end position="408"/>
    </location>
</feature>